<organism evidence="3 4">
    <name type="scientific">Cervus elaphus hippelaphus</name>
    <name type="common">European red deer</name>
    <dbReference type="NCBI Taxonomy" id="46360"/>
    <lineage>
        <taxon>Eukaryota</taxon>
        <taxon>Metazoa</taxon>
        <taxon>Chordata</taxon>
        <taxon>Craniata</taxon>
        <taxon>Vertebrata</taxon>
        <taxon>Euteleostomi</taxon>
        <taxon>Mammalia</taxon>
        <taxon>Eutheria</taxon>
        <taxon>Laurasiatheria</taxon>
        <taxon>Artiodactyla</taxon>
        <taxon>Ruminantia</taxon>
        <taxon>Pecora</taxon>
        <taxon>Cervidae</taxon>
        <taxon>Cervinae</taxon>
        <taxon>Cervus</taxon>
    </lineage>
</organism>
<feature type="non-terminal residue" evidence="3">
    <location>
        <position position="1"/>
    </location>
</feature>
<evidence type="ECO:0000256" key="1">
    <source>
        <dbReference type="ARBA" id="ARBA00022741"/>
    </source>
</evidence>
<dbReference type="SUPFAM" id="SSF52540">
    <property type="entry name" value="P-loop containing nucleoside triphosphate hydrolases"/>
    <property type="match status" value="1"/>
</dbReference>
<accession>A0A212C466</accession>
<dbReference type="AlphaFoldDB" id="A0A212C466"/>
<evidence type="ECO:0000313" key="3">
    <source>
        <dbReference type="EMBL" id="OWK00797.1"/>
    </source>
</evidence>
<dbReference type="GO" id="GO:0042626">
    <property type="term" value="F:ATPase-coupled transmembrane transporter activity"/>
    <property type="evidence" value="ECO:0007669"/>
    <property type="project" value="TreeGrafter"/>
</dbReference>
<gene>
    <name evidence="3" type="ORF">Celaphus_00016741</name>
</gene>
<dbReference type="OrthoDB" id="6500128at2759"/>
<dbReference type="InterPro" id="IPR050173">
    <property type="entry name" value="ABC_transporter_C-like"/>
</dbReference>
<proteinExistence type="predicted"/>
<keyword evidence="4" id="KW-1185">Reference proteome</keyword>
<dbReference type="Gene3D" id="3.40.50.300">
    <property type="entry name" value="P-loop containing nucleotide triphosphate hydrolases"/>
    <property type="match status" value="1"/>
</dbReference>
<comment type="caution">
    <text evidence="3">The sequence shown here is derived from an EMBL/GenBank/DDBJ whole genome shotgun (WGS) entry which is preliminary data.</text>
</comment>
<sequence length="124" mass="14327">VQLKKAIEDLPGKIDTDLAESDLSSDLSVGQRQLVYPARAFLRKNKILITDKTTSNVDPRTDELIKKIIHEKFAQCTVLTITHQLNTIIDSDRIMVLDSESLEEYVLVQNRDSLFYKMMQEFRQ</sequence>
<keyword evidence="1" id="KW-0547">Nucleotide-binding</keyword>
<dbReference type="GO" id="GO:0005886">
    <property type="term" value="C:plasma membrane"/>
    <property type="evidence" value="ECO:0007669"/>
    <property type="project" value="TreeGrafter"/>
</dbReference>
<dbReference type="PANTHER" id="PTHR24223">
    <property type="entry name" value="ATP-BINDING CASSETTE SUB-FAMILY C"/>
    <property type="match status" value="1"/>
</dbReference>
<dbReference type="InterPro" id="IPR027417">
    <property type="entry name" value="P-loop_NTPase"/>
</dbReference>
<dbReference type="Proteomes" id="UP000242450">
    <property type="component" value="Chromosome 30"/>
</dbReference>
<dbReference type="GO" id="GO:0005524">
    <property type="term" value="F:ATP binding"/>
    <property type="evidence" value="ECO:0007669"/>
    <property type="project" value="UniProtKB-KW"/>
</dbReference>
<feature type="non-terminal residue" evidence="3">
    <location>
        <position position="124"/>
    </location>
</feature>
<keyword evidence="2" id="KW-0067">ATP-binding</keyword>
<protein>
    <recommendedName>
        <fullName evidence="5">ABC transporter domain-containing protein</fullName>
    </recommendedName>
</protein>
<dbReference type="EMBL" id="MKHE01000030">
    <property type="protein sequence ID" value="OWK00797.1"/>
    <property type="molecule type" value="Genomic_DNA"/>
</dbReference>
<reference evidence="3 4" key="1">
    <citation type="journal article" date="2018" name="Mol. Genet. Genomics">
        <title>The red deer Cervus elaphus genome CerEla1.0: sequencing, annotating, genes, and chromosomes.</title>
        <authorList>
            <person name="Bana N.A."/>
            <person name="Nyiri A."/>
            <person name="Nagy J."/>
            <person name="Frank K."/>
            <person name="Nagy T."/>
            <person name="Steger V."/>
            <person name="Schiller M."/>
            <person name="Lakatos P."/>
            <person name="Sugar L."/>
            <person name="Horn P."/>
            <person name="Barta E."/>
            <person name="Orosz L."/>
        </authorList>
    </citation>
    <scope>NUCLEOTIDE SEQUENCE [LARGE SCALE GENOMIC DNA]</scope>
    <source>
        <strain evidence="3">Hungarian</strain>
    </source>
</reference>
<evidence type="ECO:0000256" key="2">
    <source>
        <dbReference type="ARBA" id="ARBA00022840"/>
    </source>
</evidence>
<evidence type="ECO:0008006" key="5">
    <source>
        <dbReference type="Google" id="ProtNLM"/>
    </source>
</evidence>
<name>A0A212C466_CEREH</name>
<evidence type="ECO:0000313" key="4">
    <source>
        <dbReference type="Proteomes" id="UP000242450"/>
    </source>
</evidence>
<dbReference type="PANTHER" id="PTHR24223:SF357">
    <property type="entry name" value="ATP-BINDING CASSETTE SUB-FAMILY C MEMBER 4"/>
    <property type="match status" value="1"/>
</dbReference>